<evidence type="ECO:0000313" key="10">
    <source>
        <dbReference type="EMBL" id="KAL2652859.1"/>
    </source>
</evidence>
<keyword evidence="7 9" id="KW-0624">Polysaccharide degradation</keyword>
<dbReference type="PRINTS" id="PR00750">
    <property type="entry name" value="BETAAMYLASE"/>
</dbReference>
<dbReference type="PANTHER" id="PTHR31352">
    <property type="entry name" value="BETA-AMYLASE 1, CHLOROPLASTIC"/>
    <property type="match status" value="1"/>
</dbReference>
<keyword evidence="11" id="KW-1185">Reference proteome</keyword>
<comment type="similarity">
    <text evidence="2 9">Belongs to the glycosyl hydrolase 14 family.</text>
</comment>
<evidence type="ECO:0000256" key="1">
    <source>
        <dbReference type="ARBA" id="ARBA00000546"/>
    </source>
</evidence>
<keyword evidence="6 9" id="KW-0326">Glycosidase</keyword>
<protein>
    <recommendedName>
        <fullName evidence="3 9">Beta-amylase</fullName>
        <ecNumber evidence="3 9">3.2.1.2</ecNumber>
    </recommendedName>
</protein>
<dbReference type="Gene3D" id="3.20.20.80">
    <property type="entry name" value="Glycosidases"/>
    <property type="match status" value="1"/>
</dbReference>
<evidence type="ECO:0000256" key="5">
    <source>
        <dbReference type="ARBA" id="ARBA00023277"/>
    </source>
</evidence>
<evidence type="ECO:0000256" key="7">
    <source>
        <dbReference type="ARBA" id="ARBA00023326"/>
    </source>
</evidence>
<evidence type="ECO:0000256" key="4">
    <source>
        <dbReference type="ARBA" id="ARBA00022801"/>
    </source>
</evidence>
<dbReference type="InterPro" id="IPR001371">
    <property type="entry name" value="Glyco_hydro_14B_pln"/>
</dbReference>
<dbReference type="GO" id="GO:0016161">
    <property type="term" value="F:beta-amylase activity"/>
    <property type="evidence" value="ECO:0007669"/>
    <property type="project" value="UniProtKB-EC"/>
</dbReference>
<keyword evidence="4 9" id="KW-0378">Hydrolase</keyword>
<dbReference type="PANTHER" id="PTHR31352:SF31">
    <property type="entry name" value="BETA-AMYLASE 1, CHLOROPLASTIC"/>
    <property type="match status" value="1"/>
</dbReference>
<comment type="caution">
    <text evidence="10">The sequence shown here is derived from an EMBL/GenBank/DDBJ whole genome shotgun (WGS) entry which is preliminary data.</text>
</comment>
<keyword evidence="5 9" id="KW-0119">Carbohydrate metabolism</keyword>
<evidence type="ECO:0000256" key="3">
    <source>
        <dbReference type="ARBA" id="ARBA00012594"/>
    </source>
</evidence>
<gene>
    <name evidence="10" type="ORF">R1flu_020987</name>
</gene>
<dbReference type="SUPFAM" id="SSF51445">
    <property type="entry name" value="(Trans)glycosidases"/>
    <property type="match status" value="1"/>
</dbReference>
<dbReference type="EMBL" id="JBHFFA010000001">
    <property type="protein sequence ID" value="KAL2652859.1"/>
    <property type="molecule type" value="Genomic_DNA"/>
</dbReference>
<dbReference type="InterPro" id="IPR001554">
    <property type="entry name" value="Glyco_hydro_14"/>
</dbReference>
<dbReference type="AlphaFoldDB" id="A0ABD1ZN23"/>
<feature type="active site" description="Proton acceptor" evidence="8">
    <location>
        <position position="209"/>
    </location>
</feature>
<comment type="catalytic activity">
    <reaction evidence="1 9">
        <text>Hydrolysis of (1-&gt;4)-alpha-D-glucosidic linkages in polysaccharides so as to remove successive maltose units from the non-reducing ends of the chains.</text>
        <dbReference type="EC" id="3.2.1.2"/>
    </reaction>
</comment>
<evidence type="ECO:0000256" key="2">
    <source>
        <dbReference type="ARBA" id="ARBA00005652"/>
    </source>
</evidence>
<sequence length="307" mass="34940">MEIQVGMGPAGELRYPSYPESNGTWKFPGIGEFQCYDKYMLSSLKAAADQAGHSEWGNGGPHNAGHYKQWPDETEFFHREGTWNTAYGEFFLKWYSEMLLAHGERLLSAAGGIFRGTGAHLSGKVAGIHWHYGTRSHAPELTAGYYNTRYRDGYYPIAEMFSRYGVTLNFTCIEMKDAEQPESALCSPEGLLRQVVLAARKAGIRLAGENALPRYDQTAHDQVVNKSRLHVGAQFGHSEDEPMCSFTYLRMSEPLFKPENWHVFVTFVRHMSEGKTFQPWEKEHQDTQLFVNASRPLIQEAEAFMYR</sequence>
<organism evidence="10 11">
    <name type="scientific">Riccia fluitans</name>
    <dbReference type="NCBI Taxonomy" id="41844"/>
    <lineage>
        <taxon>Eukaryota</taxon>
        <taxon>Viridiplantae</taxon>
        <taxon>Streptophyta</taxon>
        <taxon>Embryophyta</taxon>
        <taxon>Marchantiophyta</taxon>
        <taxon>Marchantiopsida</taxon>
        <taxon>Marchantiidae</taxon>
        <taxon>Marchantiales</taxon>
        <taxon>Ricciaceae</taxon>
        <taxon>Riccia</taxon>
    </lineage>
</organism>
<name>A0ABD1ZN23_9MARC</name>
<proteinExistence type="inferred from homology"/>
<dbReference type="EC" id="3.2.1.2" evidence="3 9"/>
<evidence type="ECO:0000313" key="11">
    <source>
        <dbReference type="Proteomes" id="UP001605036"/>
    </source>
</evidence>
<dbReference type="PRINTS" id="PR00842">
    <property type="entry name" value="GLHYDLASE14B"/>
</dbReference>
<dbReference type="GO" id="GO:0000272">
    <property type="term" value="P:polysaccharide catabolic process"/>
    <property type="evidence" value="ECO:0007669"/>
    <property type="project" value="UniProtKB-KW"/>
</dbReference>
<reference evidence="10 11" key="1">
    <citation type="submission" date="2024-09" db="EMBL/GenBank/DDBJ databases">
        <title>Chromosome-scale assembly of Riccia fluitans.</title>
        <authorList>
            <person name="Paukszto L."/>
            <person name="Sawicki J."/>
            <person name="Karawczyk K."/>
            <person name="Piernik-Szablinska J."/>
            <person name="Szczecinska M."/>
            <person name="Mazdziarz M."/>
        </authorList>
    </citation>
    <scope>NUCLEOTIDE SEQUENCE [LARGE SCALE GENOMIC DNA]</scope>
    <source>
        <strain evidence="10">Rf_01</strain>
        <tissue evidence="10">Aerial parts of the thallus</tissue>
    </source>
</reference>
<accession>A0ABD1ZN23</accession>
<evidence type="ECO:0000256" key="6">
    <source>
        <dbReference type="ARBA" id="ARBA00023295"/>
    </source>
</evidence>
<dbReference type="Proteomes" id="UP001605036">
    <property type="component" value="Unassembled WGS sequence"/>
</dbReference>
<feature type="active site" description="Proton donor" evidence="8">
    <location>
        <position position="12"/>
    </location>
</feature>
<evidence type="ECO:0000256" key="8">
    <source>
        <dbReference type="PIRSR" id="PIRSR601554-1"/>
    </source>
</evidence>
<evidence type="ECO:0000256" key="9">
    <source>
        <dbReference type="RuleBase" id="RU000509"/>
    </source>
</evidence>
<dbReference type="InterPro" id="IPR018238">
    <property type="entry name" value="Glyco_hydro_14_CS"/>
</dbReference>
<dbReference type="PROSITE" id="PS00679">
    <property type="entry name" value="BETA_AMYLASE_2"/>
    <property type="match status" value="1"/>
</dbReference>
<dbReference type="InterPro" id="IPR017853">
    <property type="entry name" value="GH"/>
</dbReference>
<dbReference type="Pfam" id="PF01373">
    <property type="entry name" value="Glyco_hydro_14"/>
    <property type="match status" value="1"/>
</dbReference>